<dbReference type="InterPro" id="IPR056884">
    <property type="entry name" value="NPHP3-like_N"/>
</dbReference>
<reference evidence="3" key="2">
    <citation type="submission" date="2023-06" db="EMBL/GenBank/DDBJ databases">
        <authorList>
            <consortium name="Lawrence Berkeley National Laboratory"/>
            <person name="Haridas S."/>
            <person name="Hensen N."/>
            <person name="Bonometti L."/>
            <person name="Westerberg I."/>
            <person name="Brannstrom I.O."/>
            <person name="Guillou S."/>
            <person name="Cros-Aarteil S."/>
            <person name="Calhoun S."/>
            <person name="Kuo A."/>
            <person name="Mondo S."/>
            <person name="Pangilinan J."/>
            <person name="Riley R."/>
            <person name="LaButti K."/>
            <person name="Andreopoulos B."/>
            <person name="Lipzen A."/>
            <person name="Chen C."/>
            <person name="Yanf M."/>
            <person name="Daum C."/>
            <person name="Ng V."/>
            <person name="Clum A."/>
            <person name="Steindorff A."/>
            <person name="Ohm R."/>
            <person name="Martin F."/>
            <person name="Silar P."/>
            <person name="Natvig D."/>
            <person name="Lalanne C."/>
            <person name="Gautier V."/>
            <person name="Ament-velasquez S.L."/>
            <person name="Kruys A."/>
            <person name="Hutchinson M.I."/>
            <person name="Powell A.J."/>
            <person name="Barry K."/>
            <person name="Miller A.N."/>
            <person name="Grigoriev I.V."/>
            <person name="Debuchy R."/>
            <person name="Gladieux P."/>
            <person name="Thoren M.H."/>
            <person name="Johannesson H."/>
        </authorList>
    </citation>
    <scope>NUCLEOTIDE SEQUENCE</scope>
    <source>
        <strain evidence="3">CBS 232.78</strain>
    </source>
</reference>
<evidence type="ECO:0000259" key="2">
    <source>
        <dbReference type="Pfam" id="PF24883"/>
    </source>
</evidence>
<protein>
    <recommendedName>
        <fullName evidence="2">Nephrocystin 3-like N-terminal domain-containing protein</fullName>
    </recommendedName>
</protein>
<evidence type="ECO:0000313" key="3">
    <source>
        <dbReference type="EMBL" id="KAK3368544.1"/>
    </source>
</evidence>
<keyword evidence="4" id="KW-1185">Reference proteome</keyword>
<gene>
    <name evidence="3" type="ORF">B0H63DRAFT_77517</name>
</gene>
<dbReference type="Gene3D" id="3.40.50.300">
    <property type="entry name" value="P-loop containing nucleotide triphosphate hydrolases"/>
    <property type="match status" value="1"/>
</dbReference>
<feature type="domain" description="Nephrocystin 3-like N-terminal" evidence="2">
    <location>
        <begin position="51"/>
        <end position="225"/>
    </location>
</feature>
<dbReference type="EMBL" id="JAULSW010000010">
    <property type="protein sequence ID" value="KAK3368544.1"/>
    <property type="molecule type" value="Genomic_DNA"/>
</dbReference>
<accession>A0AAE0K1U2</accession>
<name>A0AAE0K1U2_9PEZI</name>
<dbReference type="PANTHER" id="PTHR10039">
    <property type="entry name" value="AMELOGENIN"/>
    <property type="match status" value="1"/>
</dbReference>
<dbReference type="Pfam" id="PF24883">
    <property type="entry name" value="NPHP3_N"/>
    <property type="match status" value="1"/>
</dbReference>
<comment type="caution">
    <text evidence="3">The sequence shown here is derived from an EMBL/GenBank/DDBJ whole genome shotgun (WGS) entry which is preliminary data.</text>
</comment>
<organism evidence="3 4">
    <name type="scientific">Podospora didyma</name>
    <dbReference type="NCBI Taxonomy" id="330526"/>
    <lineage>
        <taxon>Eukaryota</taxon>
        <taxon>Fungi</taxon>
        <taxon>Dikarya</taxon>
        <taxon>Ascomycota</taxon>
        <taxon>Pezizomycotina</taxon>
        <taxon>Sordariomycetes</taxon>
        <taxon>Sordariomycetidae</taxon>
        <taxon>Sordariales</taxon>
        <taxon>Podosporaceae</taxon>
        <taxon>Podospora</taxon>
    </lineage>
</organism>
<sequence length="489" mass="55850">MFELERIANAISKAQMNEDRKRLLDWLRKEEKSINPSTFRQEASKKSILANTGGRILEDPEFVQWQSARNSFLWLHDKVGAGKSVLSAKIIDHLEESHKADSHTAVVYFYMTHKEENTQDRVNLTISLMLQLFSRRPDTPQALLDLRRHQDTGLSPPIMELDKALATALRDFENVYLIIDGLDECPNAGDRRPRHSWDERKAMLKFLTEVQAWNLSNVHIAIISRPEPDITGILRLLLKEKSSFAIDLSTSPHAGQVKEDMLNFIESELQATQFDSVSREQKDVIKIALVENANGMFQYIGLQMSSFGRVVTANSVDKVLRNPPSDLDETYDRALHRLSERDRPRAICVLRWVVFSGAPLPRSKLLEAILTDMAYDGDDAENPNPDYSKPPFDEGDRFDASHIKNLFPGLLEEQDWEIDEWGSMVLMSPGRTLRRDPVVVLTHFYLHEYLTSGRLRDRHDNIRDFALDRSSSGSSKLSALTCFISECAI</sequence>
<keyword evidence="1" id="KW-0677">Repeat</keyword>
<evidence type="ECO:0000313" key="4">
    <source>
        <dbReference type="Proteomes" id="UP001285441"/>
    </source>
</evidence>
<evidence type="ECO:0000256" key="1">
    <source>
        <dbReference type="ARBA" id="ARBA00022737"/>
    </source>
</evidence>
<dbReference type="AlphaFoldDB" id="A0AAE0K1U2"/>
<dbReference type="PANTHER" id="PTHR10039:SF16">
    <property type="entry name" value="GPI INOSITOL-DEACYLASE"/>
    <property type="match status" value="1"/>
</dbReference>
<dbReference type="Proteomes" id="UP001285441">
    <property type="component" value="Unassembled WGS sequence"/>
</dbReference>
<proteinExistence type="predicted"/>
<dbReference type="InterPro" id="IPR027417">
    <property type="entry name" value="P-loop_NTPase"/>
</dbReference>
<reference evidence="3" key="1">
    <citation type="journal article" date="2023" name="Mol. Phylogenet. Evol.">
        <title>Genome-scale phylogeny and comparative genomics of the fungal order Sordariales.</title>
        <authorList>
            <person name="Hensen N."/>
            <person name="Bonometti L."/>
            <person name="Westerberg I."/>
            <person name="Brannstrom I.O."/>
            <person name="Guillou S."/>
            <person name="Cros-Aarteil S."/>
            <person name="Calhoun S."/>
            <person name="Haridas S."/>
            <person name="Kuo A."/>
            <person name="Mondo S."/>
            <person name="Pangilinan J."/>
            <person name="Riley R."/>
            <person name="LaButti K."/>
            <person name="Andreopoulos B."/>
            <person name="Lipzen A."/>
            <person name="Chen C."/>
            <person name="Yan M."/>
            <person name="Daum C."/>
            <person name="Ng V."/>
            <person name="Clum A."/>
            <person name="Steindorff A."/>
            <person name="Ohm R.A."/>
            <person name="Martin F."/>
            <person name="Silar P."/>
            <person name="Natvig D.O."/>
            <person name="Lalanne C."/>
            <person name="Gautier V."/>
            <person name="Ament-Velasquez S.L."/>
            <person name="Kruys A."/>
            <person name="Hutchinson M.I."/>
            <person name="Powell A.J."/>
            <person name="Barry K."/>
            <person name="Miller A.N."/>
            <person name="Grigoriev I.V."/>
            <person name="Debuchy R."/>
            <person name="Gladieux P."/>
            <person name="Hiltunen Thoren M."/>
            <person name="Johannesson H."/>
        </authorList>
    </citation>
    <scope>NUCLEOTIDE SEQUENCE</scope>
    <source>
        <strain evidence="3">CBS 232.78</strain>
    </source>
</reference>